<name>A0A1I7NPS8_9HYPH</name>
<evidence type="ECO:0000256" key="2">
    <source>
        <dbReference type="SAM" id="SignalP"/>
    </source>
</evidence>
<dbReference type="AlphaFoldDB" id="A0A1I7NPS8"/>
<dbReference type="Gene3D" id="2.40.160.20">
    <property type="match status" value="1"/>
</dbReference>
<evidence type="ECO:0000259" key="3">
    <source>
        <dbReference type="Pfam" id="PF13505"/>
    </source>
</evidence>
<sequence>MRFKLTLAIIASFAVAPAVAADRQLPGQAAPARGVYLGVFGGGGFSTATDVTQLGTAFFPEIAGGPLAVNARGRTDSGGVGFVGGQIGYEFSHGSVLPAFEIEGLDLDAGTRRATLQNPTDRLPEHTFDDTFPMNSSVVLANLVLSFPTSYPGVTPYFGGGIGGARVAIDGANSLQTNPAEGGINHFNSGPDSSAWTFAAQAKAGVRVALSSNAYVFGEYRYLYVGSVDQIFGPTVYDTHVPTSAWTDRFGETSYHLGTAGIGFNF</sequence>
<organism evidence="4 5">
    <name type="scientific">Hyphomicrobium facile</name>
    <dbReference type="NCBI Taxonomy" id="51670"/>
    <lineage>
        <taxon>Bacteria</taxon>
        <taxon>Pseudomonadati</taxon>
        <taxon>Pseudomonadota</taxon>
        <taxon>Alphaproteobacteria</taxon>
        <taxon>Hyphomicrobiales</taxon>
        <taxon>Hyphomicrobiaceae</taxon>
        <taxon>Hyphomicrobium</taxon>
    </lineage>
</organism>
<reference evidence="5" key="1">
    <citation type="submission" date="2016-10" db="EMBL/GenBank/DDBJ databases">
        <authorList>
            <person name="Varghese N."/>
            <person name="Submissions S."/>
        </authorList>
    </citation>
    <scope>NUCLEOTIDE SEQUENCE [LARGE SCALE GENOMIC DNA]</scope>
    <source>
        <strain evidence="5">DSM 1565</strain>
    </source>
</reference>
<accession>A0A1I7NPS8</accession>
<keyword evidence="5" id="KW-1185">Reference proteome</keyword>
<gene>
    <name evidence="4" type="ORF">SAMN04488557_2664</name>
</gene>
<dbReference type="SUPFAM" id="SSF56925">
    <property type="entry name" value="OMPA-like"/>
    <property type="match status" value="1"/>
</dbReference>
<dbReference type="Proteomes" id="UP000199423">
    <property type="component" value="Unassembled WGS sequence"/>
</dbReference>
<dbReference type="RefSeq" id="WP_092868252.1">
    <property type="nucleotide sequence ID" value="NZ_FPCH01000003.1"/>
</dbReference>
<protein>
    <submittedName>
        <fullName evidence="4">Outer membrane protein beta-barrel domain-containing protein</fullName>
    </submittedName>
</protein>
<feature type="signal peptide" evidence="2">
    <location>
        <begin position="1"/>
        <end position="20"/>
    </location>
</feature>
<evidence type="ECO:0000256" key="1">
    <source>
        <dbReference type="ARBA" id="ARBA00022729"/>
    </source>
</evidence>
<evidence type="ECO:0000313" key="5">
    <source>
        <dbReference type="Proteomes" id="UP000199423"/>
    </source>
</evidence>
<feature type="chain" id="PRO_5011613754" evidence="2">
    <location>
        <begin position="21"/>
        <end position="266"/>
    </location>
</feature>
<keyword evidence="1 2" id="KW-0732">Signal</keyword>
<proteinExistence type="predicted"/>
<dbReference type="Pfam" id="PF13505">
    <property type="entry name" value="OMP_b-brl"/>
    <property type="match status" value="1"/>
</dbReference>
<dbReference type="InterPro" id="IPR011250">
    <property type="entry name" value="OMP/PagP_B-barrel"/>
</dbReference>
<dbReference type="InterPro" id="IPR027385">
    <property type="entry name" value="Beta-barrel_OMP"/>
</dbReference>
<evidence type="ECO:0000313" key="4">
    <source>
        <dbReference type="EMBL" id="SFV36681.1"/>
    </source>
</evidence>
<dbReference type="EMBL" id="FPCH01000003">
    <property type="protein sequence ID" value="SFV36681.1"/>
    <property type="molecule type" value="Genomic_DNA"/>
</dbReference>
<feature type="domain" description="Outer membrane protein beta-barrel" evidence="3">
    <location>
        <begin position="11"/>
        <end position="227"/>
    </location>
</feature>
<dbReference type="OrthoDB" id="5653863at2"/>